<gene>
    <name evidence="2" type="ORF">GO499_10725</name>
</gene>
<feature type="transmembrane region" description="Helical" evidence="1">
    <location>
        <begin position="159"/>
        <end position="176"/>
    </location>
</feature>
<sequence length="574" mass="61829">MPAAPRVSPATAILAALALFALAYVLRVIGIDWGYSHGDERINIAAKVLTGQLVPDNHYYPPLYDYINAAILGVLFVFGKLTGLWASTGEFRDAYFTDDTVFYLAVRMGTAFFAAMVAPLFFLVARGLRLPLAACLATGLAGVFLPTGVILSHIAKSDVPLATTGILLILLILARLRTDRSLALDLALGLAIALGISFKQTFVLLAAPMLLVLTVLLIRRIGIGPTLAAAGRALLVAIICIPIFNIGIFLDLENFLDYQAIQSVMSMRDDAFLASALVTLKLVLTPTNGLSAIGFLLYLVFPLAALAAGSALPQRGALLLLWACTLLTALITIAIVGTRQHNGLWIMDFTAMQLFAGLSVAALMVSASSMVRPLGLAAAAALLVFTGLGIWEINRQALATPIKQTVAEFLRESYPNSPILTLARLDFPKTPEVQAFLVSRDERLAEKYDVVLPEVAAERAAPDLPADALQVLHKPIILWGLENATDEDLEGAVQAFAWPGQPEEWTVQYWQDLGYEVFITANLPFALSGGNGRYVQAYAEDLVAQCEVVLEVEPVKTLYIEDLVTVFDCPDTAS</sequence>
<feature type="transmembrane region" description="Helical" evidence="1">
    <location>
        <begin position="188"/>
        <end position="218"/>
    </location>
</feature>
<name>A0A6P1T0U1_9RHOB</name>
<feature type="transmembrane region" description="Helical" evidence="1">
    <location>
        <begin position="344"/>
        <end position="367"/>
    </location>
</feature>
<feature type="transmembrane region" description="Helical" evidence="1">
    <location>
        <begin position="230"/>
        <end position="250"/>
    </location>
</feature>
<feature type="transmembrane region" description="Helical" evidence="1">
    <location>
        <begin position="66"/>
        <end position="88"/>
    </location>
</feature>
<accession>A0A6P1T0U1</accession>
<organism evidence="2 3">
    <name type="scientific">Algicella marina</name>
    <dbReference type="NCBI Taxonomy" id="2683284"/>
    <lineage>
        <taxon>Bacteria</taxon>
        <taxon>Pseudomonadati</taxon>
        <taxon>Pseudomonadota</taxon>
        <taxon>Alphaproteobacteria</taxon>
        <taxon>Rhodobacterales</taxon>
        <taxon>Paracoccaceae</taxon>
        <taxon>Algicella</taxon>
    </lineage>
</organism>
<feature type="transmembrane region" description="Helical" evidence="1">
    <location>
        <begin position="374"/>
        <end position="391"/>
    </location>
</feature>
<feature type="transmembrane region" description="Helical" evidence="1">
    <location>
        <begin position="319"/>
        <end position="338"/>
    </location>
</feature>
<dbReference type="KEGG" id="amaq:GO499_10725"/>
<evidence type="ECO:0008006" key="4">
    <source>
        <dbReference type="Google" id="ProtNLM"/>
    </source>
</evidence>
<keyword evidence="1" id="KW-1133">Transmembrane helix</keyword>
<feature type="transmembrane region" description="Helical" evidence="1">
    <location>
        <begin position="130"/>
        <end position="152"/>
    </location>
</feature>
<evidence type="ECO:0000313" key="3">
    <source>
        <dbReference type="Proteomes" id="UP000464495"/>
    </source>
</evidence>
<evidence type="ECO:0000256" key="1">
    <source>
        <dbReference type="SAM" id="Phobius"/>
    </source>
</evidence>
<dbReference type="AlphaFoldDB" id="A0A6P1T0U1"/>
<feature type="transmembrane region" description="Helical" evidence="1">
    <location>
        <begin position="100"/>
        <end position="124"/>
    </location>
</feature>
<dbReference type="Proteomes" id="UP000464495">
    <property type="component" value="Chromosome"/>
</dbReference>
<feature type="transmembrane region" description="Helical" evidence="1">
    <location>
        <begin position="290"/>
        <end position="312"/>
    </location>
</feature>
<keyword evidence="1" id="KW-0812">Transmembrane</keyword>
<evidence type="ECO:0000313" key="2">
    <source>
        <dbReference type="EMBL" id="QHQ35617.1"/>
    </source>
</evidence>
<keyword evidence="1" id="KW-0472">Membrane</keyword>
<keyword evidence="3" id="KW-1185">Reference proteome</keyword>
<dbReference type="RefSeq" id="WP_161862178.1">
    <property type="nucleotide sequence ID" value="NZ_CP046620.1"/>
</dbReference>
<proteinExistence type="predicted"/>
<reference evidence="2 3" key="1">
    <citation type="submission" date="2019-12" db="EMBL/GenBank/DDBJ databases">
        <title>Complete genome sequence of Algicella marina strain 9Alg 56(T) isolated from the red alga Tichocarpus crinitus.</title>
        <authorList>
            <person name="Kim S.-G."/>
            <person name="Nedashkovskaya O.I."/>
        </authorList>
    </citation>
    <scope>NUCLEOTIDE SEQUENCE [LARGE SCALE GENOMIC DNA]</scope>
    <source>
        <strain evidence="2 3">9Alg 56</strain>
    </source>
</reference>
<protein>
    <recommendedName>
        <fullName evidence="4">Glycosyltransferase RgtA/B/C/D-like domain-containing protein</fullName>
    </recommendedName>
</protein>
<dbReference type="EMBL" id="CP046620">
    <property type="protein sequence ID" value="QHQ35617.1"/>
    <property type="molecule type" value="Genomic_DNA"/>
</dbReference>